<dbReference type="InterPro" id="IPR009075">
    <property type="entry name" value="AcylCo_DH/oxidase_C"/>
</dbReference>
<dbReference type="SUPFAM" id="SSF47203">
    <property type="entry name" value="Acyl-CoA dehydrogenase C-terminal domain-like"/>
    <property type="match status" value="2"/>
</dbReference>
<evidence type="ECO:0000259" key="7">
    <source>
        <dbReference type="Pfam" id="PF00441"/>
    </source>
</evidence>
<dbReference type="Pfam" id="PF00441">
    <property type="entry name" value="Acyl-CoA_dh_1"/>
    <property type="match status" value="2"/>
</dbReference>
<evidence type="ECO:0000256" key="6">
    <source>
        <dbReference type="RuleBase" id="RU362125"/>
    </source>
</evidence>
<evidence type="ECO:0000256" key="5">
    <source>
        <dbReference type="ARBA" id="ARBA00023002"/>
    </source>
</evidence>
<evidence type="ECO:0000256" key="2">
    <source>
        <dbReference type="ARBA" id="ARBA00009347"/>
    </source>
</evidence>
<dbReference type="FunFam" id="2.40.110.10:FF:000011">
    <property type="entry name" value="Acyl-CoA dehydrogenase FadE34"/>
    <property type="match status" value="1"/>
</dbReference>
<feature type="domain" description="Acyl-CoA oxidase/dehydrogenase middle" evidence="8">
    <location>
        <begin position="451"/>
        <end position="545"/>
    </location>
</feature>
<dbReference type="PANTHER" id="PTHR43292">
    <property type="entry name" value="ACYL-COA DEHYDROGENASE"/>
    <property type="match status" value="1"/>
</dbReference>
<dbReference type="Gene3D" id="1.20.140.10">
    <property type="entry name" value="Butyryl-CoA Dehydrogenase, subunit A, domain 3"/>
    <property type="match status" value="2"/>
</dbReference>
<evidence type="ECO:0000256" key="4">
    <source>
        <dbReference type="ARBA" id="ARBA00022827"/>
    </source>
</evidence>
<dbReference type="Pfam" id="PF02770">
    <property type="entry name" value="Acyl-CoA_dh_M"/>
    <property type="match status" value="1"/>
</dbReference>
<evidence type="ECO:0000259" key="8">
    <source>
        <dbReference type="Pfam" id="PF02770"/>
    </source>
</evidence>
<evidence type="ECO:0000256" key="1">
    <source>
        <dbReference type="ARBA" id="ARBA00001974"/>
    </source>
</evidence>
<dbReference type="Proteomes" id="UP000635245">
    <property type="component" value="Unassembled WGS sequence"/>
</dbReference>
<dbReference type="InterPro" id="IPR006091">
    <property type="entry name" value="Acyl-CoA_Oxase/DH_mid-dom"/>
</dbReference>
<dbReference type="GO" id="GO:0050660">
    <property type="term" value="F:flavin adenine dinucleotide binding"/>
    <property type="evidence" value="ECO:0007669"/>
    <property type="project" value="InterPro"/>
</dbReference>
<accession>A0A934QYL5</accession>
<dbReference type="InterPro" id="IPR009100">
    <property type="entry name" value="AcylCoA_DH/oxidase_NM_dom_sf"/>
</dbReference>
<evidence type="ECO:0000256" key="3">
    <source>
        <dbReference type="ARBA" id="ARBA00022630"/>
    </source>
</evidence>
<feature type="domain" description="Acyl-CoA dehydrogenase/oxidase C-terminal" evidence="7">
    <location>
        <begin position="618"/>
        <end position="695"/>
    </location>
</feature>
<dbReference type="InterPro" id="IPR037069">
    <property type="entry name" value="AcylCoA_DH/ox_N_sf"/>
</dbReference>
<dbReference type="PANTHER" id="PTHR43292:SF4">
    <property type="entry name" value="ACYL-COA DEHYDROGENASE FADE34"/>
    <property type="match status" value="1"/>
</dbReference>
<comment type="caution">
    <text evidence="9">The sequence shown here is derived from an EMBL/GenBank/DDBJ whole genome shotgun (WGS) entry which is preliminary data.</text>
</comment>
<dbReference type="EMBL" id="JAENJH010000011">
    <property type="protein sequence ID" value="MBK1788675.1"/>
    <property type="molecule type" value="Genomic_DNA"/>
</dbReference>
<keyword evidence="4 6" id="KW-0274">FAD</keyword>
<keyword evidence="5 6" id="KW-0560">Oxidoreductase</keyword>
<gene>
    <name evidence="9" type="ORF">JHE00_30480</name>
</gene>
<dbReference type="InterPro" id="IPR036250">
    <property type="entry name" value="AcylCo_DH-like_C"/>
</dbReference>
<evidence type="ECO:0000313" key="9">
    <source>
        <dbReference type="EMBL" id="MBK1788675.1"/>
    </source>
</evidence>
<dbReference type="GO" id="GO:0005886">
    <property type="term" value="C:plasma membrane"/>
    <property type="evidence" value="ECO:0007669"/>
    <property type="project" value="TreeGrafter"/>
</dbReference>
<organism evidence="9 10">
    <name type="scientific">Prauserella cavernicola</name>
    <dbReference type="NCBI Taxonomy" id="2800127"/>
    <lineage>
        <taxon>Bacteria</taxon>
        <taxon>Bacillati</taxon>
        <taxon>Actinomycetota</taxon>
        <taxon>Actinomycetes</taxon>
        <taxon>Pseudonocardiales</taxon>
        <taxon>Pseudonocardiaceae</taxon>
        <taxon>Prauserella</taxon>
    </lineage>
</organism>
<keyword evidence="3 6" id="KW-0285">Flavoprotein</keyword>
<reference evidence="9" key="1">
    <citation type="submission" date="2020-12" db="EMBL/GenBank/DDBJ databases">
        <title>Prauserella sp. ASG 168, a novel actinomycete isolated from cave rock.</title>
        <authorList>
            <person name="Suriyachadkun C."/>
        </authorList>
    </citation>
    <scope>NUCLEOTIDE SEQUENCE</scope>
    <source>
        <strain evidence="9">ASG 168</strain>
    </source>
</reference>
<comment type="cofactor">
    <cofactor evidence="1 6">
        <name>FAD</name>
        <dbReference type="ChEBI" id="CHEBI:57692"/>
    </cofactor>
</comment>
<dbReference type="RefSeq" id="WP_200324839.1">
    <property type="nucleotide sequence ID" value="NZ_JAENJH010000011.1"/>
</dbReference>
<evidence type="ECO:0000313" key="10">
    <source>
        <dbReference type="Proteomes" id="UP000635245"/>
    </source>
</evidence>
<dbReference type="GO" id="GO:0016627">
    <property type="term" value="F:oxidoreductase activity, acting on the CH-CH group of donors"/>
    <property type="evidence" value="ECO:0007669"/>
    <property type="project" value="InterPro"/>
</dbReference>
<proteinExistence type="inferred from homology"/>
<dbReference type="Gene3D" id="2.40.110.10">
    <property type="entry name" value="Butyryl-CoA Dehydrogenase, subunit A, domain 2"/>
    <property type="match status" value="2"/>
</dbReference>
<dbReference type="Gene3D" id="1.10.540.10">
    <property type="entry name" value="Acyl-CoA dehydrogenase/oxidase, N-terminal domain"/>
    <property type="match status" value="2"/>
</dbReference>
<sequence>MPIAITDEQRSLATSIRAWAAGERDPEGLAGIGLAAIAVPCELGGAGAGVADLAAGVEETAAALAEGPLFGSLLAGLVLARFPGSPVAKELLPALAEGTVRAAVALAPGEATGTRNTDGALVVSGRTPVVPDAAEADQLVLAAHDGADVAWFLVSADQVSVTEVSAFDETRPMATVELRDVTVAPESQLPGAEVGDLAATLAVAEAAGVAAWCVRTASEYAVVREQFGRPIGAFQAVKHLCAEMLCRSELASALAWDAASAADEDPGQHAFAAAVAAAGALDAAVDNAKDCIQVLGGIGFTWEHDAHRYLRRALSLRQLLGGSARWRRRAAELALAGTRRALDVDLAGHGDDPVARGAAELAAELAGQDEPRVRARLAETGYLVPHWPRPYGLDATPVRQLLIDAELRAAGVRRPDLVIGAWAVPTILRHGTPEQCERFTGATLRGELTWCQLFSEPGAGSDLASLSTRATRAEGGWLLSGQKVWTSLAHEADWAICLARTDPDAPKHKGITYFLVDMRSAGLDIRPLRELTGETRFNEVFLDDVFVPDVDVVGEVNDGWRLARTTLANERVALGGGSSVGEAVEELLDSGSALDPERLGALVVGGSAVSVLGLRDTVRRLEGGQPGPESSVSKLLGVRHRQDVAEAALDALGERAVAVDESTSAAQHEFLLTRCLSIAGGTTQVLLNVVAERLLGLPRG</sequence>
<dbReference type="AlphaFoldDB" id="A0A934QYL5"/>
<feature type="domain" description="Acyl-CoA dehydrogenase/oxidase C-terminal" evidence="7">
    <location>
        <begin position="202"/>
        <end position="329"/>
    </location>
</feature>
<dbReference type="SUPFAM" id="SSF56645">
    <property type="entry name" value="Acyl-CoA dehydrogenase NM domain-like"/>
    <property type="match status" value="2"/>
</dbReference>
<keyword evidence="10" id="KW-1185">Reference proteome</keyword>
<dbReference type="InterPro" id="IPR046373">
    <property type="entry name" value="Acyl-CoA_Oxase/DH_mid-dom_sf"/>
</dbReference>
<comment type="similarity">
    <text evidence="2 6">Belongs to the acyl-CoA dehydrogenase family.</text>
</comment>
<protein>
    <submittedName>
        <fullName evidence="9">Acyl-CoA dehydrogenase</fullName>
    </submittedName>
</protein>
<name>A0A934QYL5_9PSEU</name>
<dbReference type="InterPro" id="IPR052161">
    <property type="entry name" value="Mycobact_Acyl-CoA_DH"/>
</dbReference>